<accession>A0A2M7XI57</accession>
<gene>
    <name evidence="1" type="ORF">CO172_00810</name>
</gene>
<evidence type="ECO:0000313" key="2">
    <source>
        <dbReference type="Proteomes" id="UP000229749"/>
    </source>
</evidence>
<dbReference type="Proteomes" id="UP000229749">
    <property type="component" value="Unassembled WGS sequence"/>
</dbReference>
<reference evidence="2" key="1">
    <citation type="submission" date="2017-09" db="EMBL/GenBank/DDBJ databases">
        <title>Depth-based differentiation of microbial function through sediment-hosted aquifers and enrichment of novel symbionts in the deep terrestrial subsurface.</title>
        <authorList>
            <person name="Probst A.J."/>
            <person name="Ladd B."/>
            <person name="Jarett J.K."/>
            <person name="Geller-Mcgrath D.E."/>
            <person name="Sieber C.M.K."/>
            <person name="Emerson J.B."/>
            <person name="Anantharaman K."/>
            <person name="Thomas B.C."/>
            <person name="Malmstrom R."/>
            <person name="Stieglmeier M."/>
            <person name="Klingl A."/>
            <person name="Woyke T."/>
            <person name="Ryan C.M."/>
            <person name="Banfield J.F."/>
        </authorList>
    </citation>
    <scope>NUCLEOTIDE SEQUENCE [LARGE SCALE GENOMIC DNA]</scope>
</reference>
<protein>
    <recommendedName>
        <fullName evidence="3">Caib/baif family protein</fullName>
    </recommendedName>
</protein>
<sequence>MSKTPNYDAKVKAILDATIPGERVCELTGERWNMTKEEIGWYRKFNVPPSKRSPFTRLAILLGFNSGLAFSWNKDYRNGKLLMSLFHPDLPFKIIEDQDWGKEDYSIYGKQIDLLRSFFDQIWELETTVPFRASLSRNSDQASIAIGVIEGTRNYLVAGSLAISDCFYNYGVINGKENIDAVNGEQIERCFSVSARNRLADCQYVFESSSCFQSCFLFDCQECESCFGAVNKRHKKYLWFNEQLNEQAWKKRRAEIDLSDYSVAQTYKEKFYTLWEQEAVWPQAFWKNVQESSGEALFNCLKCLHCFWQFGSNNLFFCWAGVSSSWNAFCTASGWETDAYSCSGGIRTQGTKYCLACTNTSQSEYCIHCEDCECCFGCVGLSRKKFHIFNRPYEEEEYWKQVDELKCAMLDRGEYGEFFPARFSLPGFSFSAGQIYLNYTQQQLDQFGTIQLDPRRSLILACEPKNKEPIIVEDLPDRLNDINTNFCHCPIYDKKTDRYFSILPNELELRKRHGWAISKEHFVSRLTNLVRHSNSPIEMEAHCSHCQKSIITYKNFIFPKRTIYCHECYLKYLEENG</sequence>
<comment type="caution">
    <text evidence="1">The sequence shown here is derived from an EMBL/GenBank/DDBJ whole genome shotgun (WGS) entry which is preliminary data.</text>
</comment>
<dbReference type="AlphaFoldDB" id="A0A2M7XI57"/>
<proteinExistence type="predicted"/>
<evidence type="ECO:0000313" key="1">
    <source>
        <dbReference type="EMBL" id="PJA47564.1"/>
    </source>
</evidence>
<dbReference type="EMBL" id="PFWS01000011">
    <property type="protein sequence ID" value="PJA47564.1"/>
    <property type="molecule type" value="Genomic_DNA"/>
</dbReference>
<name>A0A2M7XI57_9BACT</name>
<organism evidence="1 2">
    <name type="scientific">Candidatus Uhrbacteria bacterium CG_4_9_14_3_um_filter_36_7</name>
    <dbReference type="NCBI Taxonomy" id="1975033"/>
    <lineage>
        <taxon>Bacteria</taxon>
        <taxon>Candidatus Uhriibacteriota</taxon>
    </lineage>
</organism>
<evidence type="ECO:0008006" key="3">
    <source>
        <dbReference type="Google" id="ProtNLM"/>
    </source>
</evidence>